<dbReference type="InterPro" id="IPR050633">
    <property type="entry name" value="Neuropilin_MCO_CoagFactor"/>
</dbReference>
<keyword evidence="6" id="KW-1015">Disulfide bond</keyword>
<feature type="domain" description="F5/8 type C" evidence="7">
    <location>
        <begin position="1"/>
        <end position="137"/>
    </location>
</feature>
<keyword evidence="5" id="KW-0472">Membrane</keyword>
<accession>A0A8S4MYT5</accession>
<evidence type="ECO:0000256" key="1">
    <source>
        <dbReference type="ARBA" id="ARBA00004184"/>
    </source>
</evidence>
<reference evidence="8" key="1">
    <citation type="submission" date="2022-03" db="EMBL/GenBank/DDBJ databases">
        <authorList>
            <person name="Martin C."/>
        </authorList>
    </citation>
    <scope>NUCLEOTIDE SEQUENCE</scope>
</reference>
<dbReference type="GO" id="GO:0012505">
    <property type="term" value="C:endomembrane system"/>
    <property type="evidence" value="ECO:0007669"/>
    <property type="project" value="UniProtKB-SubCell"/>
</dbReference>
<organism evidence="8 9">
    <name type="scientific">Owenia fusiformis</name>
    <name type="common">Polychaete worm</name>
    <dbReference type="NCBI Taxonomy" id="6347"/>
    <lineage>
        <taxon>Eukaryota</taxon>
        <taxon>Metazoa</taxon>
        <taxon>Spiralia</taxon>
        <taxon>Lophotrochozoa</taxon>
        <taxon>Annelida</taxon>
        <taxon>Polychaeta</taxon>
        <taxon>Sedentaria</taxon>
        <taxon>Canalipalpata</taxon>
        <taxon>Sabellida</taxon>
        <taxon>Oweniida</taxon>
        <taxon>Oweniidae</taxon>
        <taxon>Owenia</taxon>
    </lineage>
</organism>
<evidence type="ECO:0000256" key="5">
    <source>
        <dbReference type="ARBA" id="ARBA00023136"/>
    </source>
</evidence>
<dbReference type="InterPro" id="IPR008979">
    <property type="entry name" value="Galactose-bd-like_sf"/>
</dbReference>
<dbReference type="Proteomes" id="UP000749559">
    <property type="component" value="Unassembled WGS sequence"/>
</dbReference>
<comment type="subcellular location">
    <subcellularLocation>
        <location evidence="1">Endomembrane system</location>
        <topology evidence="1">Peripheral membrane protein</topology>
    </subcellularLocation>
    <subcellularLocation>
        <location evidence="2">Secreted</location>
    </subcellularLocation>
</comment>
<evidence type="ECO:0000256" key="3">
    <source>
        <dbReference type="ARBA" id="ARBA00022525"/>
    </source>
</evidence>
<dbReference type="GO" id="GO:0007155">
    <property type="term" value="P:cell adhesion"/>
    <property type="evidence" value="ECO:0007669"/>
    <property type="project" value="UniProtKB-KW"/>
</dbReference>
<dbReference type="AlphaFoldDB" id="A0A8S4MYT5"/>
<dbReference type="PROSITE" id="PS50022">
    <property type="entry name" value="FA58C_3"/>
    <property type="match status" value="1"/>
</dbReference>
<comment type="caution">
    <text evidence="8">The sequence shown here is derived from an EMBL/GenBank/DDBJ whole genome shotgun (WGS) entry which is preliminary data.</text>
</comment>
<dbReference type="PROSITE" id="PS01285">
    <property type="entry name" value="FA58C_1"/>
    <property type="match status" value="1"/>
</dbReference>
<keyword evidence="4" id="KW-0130">Cell adhesion</keyword>
<name>A0A8S4MYT5_OWEFU</name>
<keyword evidence="9" id="KW-1185">Reference proteome</keyword>
<evidence type="ECO:0000313" key="9">
    <source>
        <dbReference type="Proteomes" id="UP000749559"/>
    </source>
</evidence>
<dbReference type="EMBL" id="CAIIXF020000001">
    <property type="protein sequence ID" value="CAH1773816.1"/>
    <property type="molecule type" value="Genomic_DNA"/>
</dbReference>
<dbReference type="PANTHER" id="PTHR46806">
    <property type="entry name" value="F5/8 TYPE C DOMAIN-CONTAINING PROTEIN"/>
    <property type="match status" value="1"/>
</dbReference>
<proteinExistence type="predicted"/>
<keyword evidence="3" id="KW-0964">Secreted</keyword>
<evidence type="ECO:0000256" key="6">
    <source>
        <dbReference type="ARBA" id="ARBA00023157"/>
    </source>
</evidence>
<dbReference type="Gene3D" id="2.60.120.260">
    <property type="entry name" value="Galactose-binding domain-like"/>
    <property type="match status" value="1"/>
</dbReference>
<evidence type="ECO:0000259" key="7">
    <source>
        <dbReference type="PROSITE" id="PS50022"/>
    </source>
</evidence>
<dbReference type="GO" id="GO:0038023">
    <property type="term" value="F:signaling receptor activity"/>
    <property type="evidence" value="ECO:0007669"/>
    <property type="project" value="TreeGrafter"/>
</dbReference>
<evidence type="ECO:0000256" key="4">
    <source>
        <dbReference type="ARBA" id="ARBA00022889"/>
    </source>
</evidence>
<evidence type="ECO:0000256" key="2">
    <source>
        <dbReference type="ARBA" id="ARBA00004613"/>
    </source>
</evidence>
<dbReference type="PANTHER" id="PTHR46806:SF5">
    <property type="entry name" value="F5_8 TYPE C DOMAIN-CONTAINING PROTEIN"/>
    <property type="match status" value="1"/>
</dbReference>
<dbReference type="InterPro" id="IPR000421">
    <property type="entry name" value="FA58C"/>
</dbReference>
<dbReference type="GO" id="GO:0005886">
    <property type="term" value="C:plasma membrane"/>
    <property type="evidence" value="ECO:0007669"/>
    <property type="project" value="TreeGrafter"/>
</dbReference>
<protein>
    <recommendedName>
        <fullName evidence="7">F5/8 type C domain-containing protein</fullName>
    </recommendedName>
</protein>
<dbReference type="SUPFAM" id="SSF49785">
    <property type="entry name" value="Galactose-binding domain-like"/>
    <property type="match status" value="1"/>
</dbReference>
<gene>
    <name evidence="8" type="ORF">OFUS_LOCUS1355</name>
</gene>
<dbReference type="GO" id="GO:0005576">
    <property type="term" value="C:extracellular region"/>
    <property type="evidence" value="ECO:0007669"/>
    <property type="project" value="UniProtKB-SubCell"/>
</dbReference>
<dbReference type="Pfam" id="PF00754">
    <property type="entry name" value="F5_F8_type_C"/>
    <property type="match status" value="1"/>
</dbReference>
<sequence length="139" mass="15758">MSSSSHLGDRKPFMARLNQMYGWVTDTEGNIDEEWIQVDFDRTVVVDSIYTQGCNECIQIRWVKSYRLSYLSDSDNWKQYNHVVYGQVLPGNSDAATVVSTRLIPPIVTRTVKLQIAEIYDAAGLNRGGLRLDMAGCDF</sequence>
<evidence type="ECO:0000313" key="8">
    <source>
        <dbReference type="EMBL" id="CAH1773816.1"/>
    </source>
</evidence>